<protein>
    <submittedName>
        <fullName evidence="2">Uncharacterized protein</fullName>
    </submittedName>
</protein>
<proteinExistence type="predicted"/>
<dbReference type="HOGENOM" id="CLU_2593731_0_0_1"/>
<reference evidence="2" key="1">
    <citation type="journal article" date="2009" name="Rice">
        <title>De Novo Next Generation Sequencing of Plant Genomes.</title>
        <authorList>
            <person name="Rounsley S."/>
            <person name="Marri P.R."/>
            <person name="Yu Y."/>
            <person name="He R."/>
            <person name="Sisneros N."/>
            <person name="Goicoechea J.L."/>
            <person name="Lee S.J."/>
            <person name="Angelova A."/>
            <person name="Kudrna D."/>
            <person name="Luo M."/>
            <person name="Affourtit J."/>
            <person name="Desany B."/>
            <person name="Knight J."/>
            <person name="Niazi F."/>
            <person name="Egholm M."/>
            <person name="Wing R.A."/>
        </authorList>
    </citation>
    <scope>NUCLEOTIDE SEQUENCE [LARGE SCALE GENOMIC DNA]</scope>
    <source>
        <strain evidence="2">cv. IRGC 105608</strain>
    </source>
</reference>
<accession>A0A0D3H680</accession>
<dbReference type="Proteomes" id="UP000026960">
    <property type="component" value="Chromosome 9"/>
</dbReference>
<dbReference type="EnsemblPlants" id="OBART09G08310.1">
    <property type="protein sequence ID" value="OBART09G08310.1"/>
    <property type="gene ID" value="OBART09G08310"/>
</dbReference>
<feature type="chain" id="PRO_5002263244" evidence="1">
    <location>
        <begin position="25"/>
        <end position="80"/>
    </location>
</feature>
<name>A0A0D3H680_9ORYZ</name>
<evidence type="ECO:0000256" key="1">
    <source>
        <dbReference type="SAM" id="SignalP"/>
    </source>
</evidence>
<keyword evidence="1" id="KW-0732">Signal</keyword>
<sequence>MATNSATAARKMAVVICTLALILAQQQLMAVDASPAEQHGRRLLGDCWVWDCPSAEADGCCTMSGCTSTCVDGVPACVCG</sequence>
<reference evidence="2" key="2">
    <citation type="submission" date="2015-03" db="UniProtKB">
        <authorList>
            <consortium name="EnsemblPlants"/>
        </authorList>
    </citation>
    <scope>IDENTIFICATION</scope>
</reference>
<dbReference type="Gramene" id="OBART09G08310.1">
    <property type="protein sequence ID" value="OBART09G08310.1"/>
    <property type="gene ID" value="OBART09G08310"/>
</dbReference>
<evidence type="ECO:0000313" key="2">
    <source>
        <dbReference type="EnsemblPlants" id="OBART09G08310.1"/>
    </source>
</evidence>
<feature type="signal peptide" evidence="1">
    <location>
        <begin position="1"/>
        <end position="24"/>
    </location>
</feature>
<keyword evidence="3" id="KW-1185">Reference proteome</keyword>
<dbReference type="AlphaFoldDB" id="A0A0D3H680"/>
<organism evidence="2">
    <name type="scientific">Oryza barthii</name>
    <dbReference type="NCBI Taxonomy" id="65489"/>
    <lineage>
        <taxon>Eukaryota</taxon>
        <taxon>Viridiplantae</taxon>
        <taxon>Streptophyta</taxon>
        <taxon>Embryophyta</taxon>
        <taxon>Tracheophyta</taxon>
        <taxon>Spermatophyta</taxon>
        <taxon>Magnoliopsida</taxon>
        <taxon>Liliopsida</taxon>
        <taxon>Poales</taxon>
        <taxon>Poaceae</taxon>
        <taxon>BOP clade</taxon>
        <taxon>Oryzoideae</taxon>
        <taxon>Oryzeae</taxon>
        <taxon>Oryzinae</taxon>
        <taxon>Oryza</taxon>
    </lineage>
</organism>
<dbReference type="PaxDb" id="65489-OBART09G08310.1"/>
<evidence type="ECO:0000313" key="3">
    <source>
        <dbReference type="Proteomes" id="UP000026960"/>
    </source>
</evidence>